<feature type="domain" description="Reverse transcriptase" evidence="1">
    <location>
        <begin position="1"/>
        <end position="157"/>
    </location>
</feature>
<dbReference type="Pfam" id="PF00078">
    <property type="entry name" value="RVT_1"/>
    <property type="match status" value="1"/>
</dbReference>
<comment type="caution">
    <text evidence="2">The sequence shown here is derived from an EMBL/GenBank/DDBJ whole genome shotgun (WGS) entry which is preliminary data.</text>
</comment>
<dbReference type="EMBL" id="BAABME010000382">
    <property type="protein sequence ID" value="GAA0142298.1"/>
    <property type="molecule type" value="Genomic_DNA"/>
</dbReference>
<protein>
    <recommendedName>
        <fullName evidence="1">Reverse transcriptase domain-containing protein</fullName>
    </recommendedName>
</protein>
<dbReference type="InterPro" id="IPR052343">
    <property type="entry name" value="Retrotransposon-Effector_Assoc"/>
</dbReference>
<dbReference type="InterPro" id="IPR000477">
    <property type="entry name" value="RT_dom"/>
</dbReference>
<reference evidence="2 3" key="1">
    <citation type="submission" date="2024-01" db="EMBL/GenBank/DDBJ databases">
        <title>The complete chloroplast genome sequence of Lithospermum erythrorhizon: insights into the phylogenetic relationship among Boraginaceae species and the maternal lineages of purple gromwells.</title>
        <authorList>
            <person name="Okada T."/>
            <person name="Watanabe K."/>
        </authorList>
    </citation>
    <scope>NUCLEOTIDE SEQUENCE [LARGE SCALE GENOMIC DNA]</scope>
</reference>
<dbReference type="CDD" id="cd01650">
    <property type="entry name" value="RT_nLTR_like"/>
    <property type="match status" value="1"/>
</dbReference>
<evidence type="ECO:0000259" key="1">
    <source>
        <dbReference type="PROSITE" id="PS50878"/>
    </source>
</evidence>
<dbReference type="PROSITE" id="PS50878">
    <property type="entry name" value="RT_POL"/>
    <property type="match status" value="1"/>
</dbReference>
<accession>A0AAV3NTL0</accession>
<dbReference type="Proteomes" id="UP001454036">
    <property type="component" value="Unassembled WGS sequence"/>
</dbReference>
<dbReference type="PANTHER" id="PTHR46890">
    <property type="entry name" value="NON-LTR RETROLELEMENT REVERSE TRANSCRIPTASE-LIKE PROTEIN-RELATED"/>
    <property type="match status" value="1"/>
</dbReference>
<name>A0AAV3NTL0_LITER</name>
<dbReference type="SUPFAM" id="SSF56672">
    <property type="entry name" value="DNA/RNA polymerases"/>
    <property type="match status" value="1"/>
</dbReference>
<dbReference type="AlphaFoldDB" id="A0AAV3NTL0"/>
<organism evidence="2 3">
    <name type="scientific">Lithospermum erythrorhizon</name>
    <name type="common">Purple gromwell</name>
    <name type="synonym">Lithospermum officinale var. erythrorhizon</name>
    <dbReference type="NCBI Taxonomy" id="34254"/>
    <lineage>
        <taxon>Eukaryota</taxon>
        <taxon>Viridiplantae</taxon>
        <taxon>Streptophyta</taxon>
        <taxon>Embryophyta</taxon>
        <taxon>Tracheophyta</taxon>
        <taxon>Spermatophyta</taxon>
        <taxon>Magnoliopsida</taxon>
        <taxon>eudicotyledons</taxon>
        <taxon>Gunneridae</taxon>
        <taxon>Pentapetalae</taxon>
        <taxon>asterids</taxon>
        <taxon>lamiids</taxon>
        <taxon>Boraginales</taxon>
        <taxon>Boraginaceae</taxon>
        <taxon>Boraginoideae</taxon>
        <taxon>Lithospermeae</taxon>
        <taxon>Lithospermum</taxon>
    </lineage>
</organism>
<sequence>MTDFRPISLCNIVGKIIGRVMKNRLRSVLMHIISKNQSAFLPGRIISDNILIDHEVLRHMKHKTSRKRSSMELKLDMSKAYDRVEWKFLEAIMLKFGFCRTRVDWTMCFVSTVSYSFLLNGALRDFIRPKRGIWQGDLLSPYLFLLCAGACLHVKGG</sequence>
<gene>
    <name evidence="2" type="ORF">LIER_03230</name>
</gene>
<keyword evidence="3" id="KW-1185">Reference proteome</keyword>
<evidence type="ECO:0000313" key="3">
    <source>
        <dbReference type="Proteomes" id="UP001454036"/>
    </source>
</evidence>
<evidence type="ECO:0000313" key="2">
    <source>
        <dbReference type="EMBL" id="GAA0142298.1"/>
    </source>
</evidence>
<dbReference type="PANTHER" id="PTHR46890:SF48">
    <property type="entry name" value="RNA-DIRECTED DNA POLYMERASE"/>
    <property type="match status" value="1"/>
</dbReference>
<proteinExistence type="predicted"/>
<dbReference type="InterPro" id="IPR043502">
    <property type="entry name" value="DNA/RNA_pol_sf"/>
</dbReference>